<evidence type="ECO:0000313" key="1">
    <source>
        <dbReference type="EMBL" id="MED6283890.1"/>
    </source>
</evidence>
<feature type="non-terminal residue" evidence="1">
    <location>
        <position position="1"/>
    </location>
</feature>
<dbReference type="EMBL" id="JAHUTJ010050176">
    <property type="protein sequence ID" value="MED6283890.1"/>
    <property type="molecule type" value="Genomic_DNA"/>
</dbReference>
<accession>A0ABU7ECM8</accession>
<protein>
    <submittedName>
        <fullName evidence="1">Uncharacterized protein</fullName>
    </submittedName>
</protein>
<gene>
    <name evidence="1" type="ORF">CHARACLAT_013657</name>
</gene>
<evidence type="ECO:0000313" key="2">
    <source>
        <dbReference type="Proteomes" id="UP001352852"/>
    </source>
</evidence>
<name>A0ABU7ECM8_9TELE</name>
<sequence length="119" mass="13128">LVVDKPPGGEGVGPGETAWDYGAGSVGGWSCVLPSHTCEPLGSLWQSFKERVAEHSTPECRPLWCLPGSFWWFPRSATYLSALQRTAYLWKTQTFHPRTDLPSRTPISACNMDVPPEPP</sequence>
<dbReference type="Proteomes" id="UP001352852">
    <property type="component" value="Unassembled WGS sequence"/>
</dbReference>
<organism evidence="1 2">
    <name type="scientific">Characodon lateralis</name>
    <dbReference type="NCBI Taxonomy" id="208331"/>
    <lineage>
        <taxon>Eukaryota</taxon>
        <taxon>Metazoa</taxon>
        <taxon>Chordata</taxon>
        <taxon>Craniata</taxon>
        <taxon>Vertebrata</taxon>
        <taxon>Euteleostomi</taxon>
        <taxon>Actinopterygii</taxon>
        <taxon>Neopterygii</taxon>
        <taxon>Teleostei</taxon>
        <taxon>Neoteleostei</taxon>
        <taxon>Acanthomorphata</taxon>
        <taxon>Ovalentaria</taxon>
        <taxon>Atherinomorphae</taxon>
        <taxon>Cyprinodontiformes</taxon>
        <taxon>Goodeidae</taxon>
        <taxon>Characodon</taxon>
    </lineage>
</organism>
<comment type="caution">
    <text evidence="1">The sequence shown here is derived from an EMBL/GenBank/DDBJ whole genome shotgun (WGS) entry which is preliminary data.</text>
</comment>
<keyword evidence="2" id="KW-1185">Reference proteome</keyword>
<reference evidence="1 2" key="1">
    <citation type="submission" date="2021-06" db="EMBL/GenBank/DDBJ databases">
        <authorList>
            <person name="Palmer J.M."/>
        </authorList>
    </citation>
    <scope>NUCLEOTIDE SEQUENCE [LARGE SCALE GENOMIC DNA]</scope>
    <source>
        <strain evidence="1 2">CL_MEX2019</strain>
        <tissue evidence="1">Muscle</tissue>
    </source>
</reference>
<proteinExistence type="predicted"/>